<sequence length="1376" mass="149280">MMFSIYYYQWDSRALKIFLMLLLSMAFRFTLAQPYVINTNSSGGIQNSGGISVYNLSAPAGTAPEFYDHGESFTGQPGDFSSLVLASDGYIYGHTEGGGEHYSGTFFRIDPSTNTVTQLFSFDYNEHYPIYNMVEHNQILYGIMRRRSSEDVVFAIKLSDPTHLIPLTNLTSIFKIKRMGGGFYKLNNKLYATIFDGLDGSSVVGGGVYEYDLATGNDRILCSNPYGYSLASGALAHRNVQGRDRLVVANSASPFGGGGFYEVDAESGFIHEIKVVRDRQFLGDKFSGVFRNSSGTLYSRSFAGGSAGVGTLVSIDPDDKSVTKEFTFGNANGTAISGLVPHGHNLIGMTQPATITFSGPDRGVIYQYDRHGNYKELYHFKDSSYPTEFFIITDDDGGTMWGITEFGGKSNQGAIFKYQLATNKMEVIASFGSDTGFIPETRLTPYKDGKFTFSNRDGGINNYGTLASFDPSSGNIGHLYSTGNNSLAKQGYSNGAFLASNGKYYAIERTGATAYDVYKDSLFYRDRLVEFNDELDSVIILSGRFKNRLFEATEKAPYNIIGEIIEIQGKLVFTYTNFLYTYDLSTGQFTELIDLRSKRNVDNNDAAWDWGFLFSSSVTKKDDDTYYYSTQGSGENVIATHGGTILKLDVSSSPWVITHEYTIDVFVSDSRERTKIELRASGKGEPGIKGKMLILPGSGGDPDTLVAASEYNSPTTMGCILAYPMGENGNRIGASHIIKQFPETGFDTELNSVANDSTHGWFPMSDLAYHDNKIYGFTKGGETGNYVGSDHRGTERGTPAFQGTFWSIDRGNSDAFELLYTLDQATGTNPLQTSVNIVQLSPITGQRLNADTLGCDISTRTFKVYGHDRGDLQWWSSNPNVTLVAGQTNGDSATFDFSALTSNLEQTTTISVSAYNANAASGYQYGDTASWDVHQFVQPSIGDIQPSVDLHCPTQHARLTLSSYAHVDSFYWELPTDIIALTSLHGDELQVDLSREGFGTHRIVCHAFNGCGQQVSDTLTFDVYDPNAVPTITNTDLNVCIGGTINFTATASNPSHEFNWTLPTGAVLASGAQANAATVEVDFTGVQEGTYPVLVSAKSTCGLGTADTAYVHVSKAPLISELIANKTLSCGDAEVTIVARHLFANGFSWTIPDGAVVVGDETTDILTLNVENVDSDSINISVTATNACAGTNSSNSLKIAIPASPSIGGITVSSTEYSVADTVQLTASNVTGGGNYNWNIPEGCDVIGNDNEQTIMFTVREANVGDHTVSVQASNDCGASNQETATIRLTSVNSLENELSSNVLAYPNPSNGTFSLQGLDANEISIVIRNTSGQVVESYTGIPKEMKFRRLQNGQYFVNVYTKDLDYGTIPVIINK</sequence>
<dbReference type="SUPFAM" id="SSF63829">
    <property type="entry name" value="Calcium-dependent phosphotriesterase"/>
    <property type="match status" value="1"/>
</dbReference>
<dbReference type="InterPro" id="IPR013783">
    <property type="entry name" value="Ig-like_fold"/>
</dbReference>
<accession>A0A7X8SIG9</accession>
<keyword evidence="4" id="KW-1185">Reference proteome</keyword>
<name>A0A7X8SIG9_9BACT</name>
<evidence type="ECO:0000259" key="2">
    <source>
        <dbReference type="Pfam" id="PF19408"/>
    </source>
</evidence>
<dbReference type="NCBIfam" id="TIGR03803">
    <property type="entry name" value="Gloeo_Verruco"/>
    <property type="match status" value="2"/>
</dbReference>
<dbReference type="RefSeq" id="WP_168881549.1">
    <property type="nucleotide sequence ID" value="NZ_JABAIL010000002.1"/>
</dbReference>
<proteinExistence type="predicted"/>
<organism evidence="3 4">
    <name type="scientific">Flammeovirga agarivorans</name>
    <dbReference type="NCBI Taxonomy" id="2726742"/>
    <lineage>
        <taxon>Bacteria</taxon>
        <taxon>Pseudomonadati</taxon>
        <taxon>Bacteroidota</taxon>
        <taxon>Cytophagia</taxon>
        <taxon>Cytophagales</taxon>
        <taxon>Flammeovirgaceae</taxon>
        <taxon>Flammeovirga</taxon>
    </lineage>
</organism>
<comment type="caution">
    <text evidence="3">The sequence shown here is derived from an EMBL/GenBank/DDBJ whole genome shotgun (WGS) entry which is preliminary data.</text>
</comment>
<dbReference type="SUPFAM" id="SSF49299">
    <property type="entry name" value="PKD domain"/>
    <property type="match status" value="1"/>
</dbReference>
<evidence type="ECO:0000313" key="4">
    <source>
        <dbReference type="Proteomes" id="UP000585050"/>
    </source>
</evidence>
<feature type="domain" description="PKD-like" evidence="2">
    <location>
        <begin position="1030"/>
        <end position="1108"/>
    </location>
</feature>
<feature type="domain" description="PKD-like" evidence="2">
    <location>
        <begin position="1126"/>
        <end position="1198"/>
    </location>
</feature>
<protein>
    <submittedName>
        <fullName evidence="3">T9SS type A sorting domain-containing protein</fullName>
    </submittedName>
</protein>
<gene>
    <name evidence="3" type="ORF">HGP29_06440</name>
</gene>
<feature type="domain" description="PKD-like" evidence="2">
    <location>
        <begin position="1226"/>
        <end position="1286"/>
    </location>
</feature>
<dbReference type="InterPro" id="IPR022519">
    <property type="entry name" value="Gloeo/Verruco_rpt"/>
</dbReference>
<dbReference type="NCBIfam" id="TIGR04183">
    <property type="entry name" value="Por_Secre_tail"/>
    <property type="match status" value="1"/>
</dbReference>
<dbReference type="Gene3D" id="2.60.40.10">
    <property type="entry name" value="Immunoglobulins"/>
    <property type="match status" value="2"/>
</dbReference>
<dbReference type="EMBL" id="JABAIL010000002">
    <property type="protein sequence ID" value="NLR90835.1"/>
    <property type="molecule type" value="Genomic_DNA"/>
</dbReference>
<feature type="domain" description="Secretion system C-terminal sorting" evidence="1">
    <location>
        <begin position="1306"/>
        <end position="1364"/>
    </location>
</feature>
<dbReference type="InterPro" id="IPR045829">
    <property type="entry name" value="PKD_6"/>
</dbReference>
<evidence type="ECO:0000259" key="1">
    <source>
        <dbReference type="Pfam" id="PF18962"/>
    </source>
</evidence>
<dbReference type="Pfam" id="PF19408">
    <property type="entry name" value="PKD_6"/>
    <property type="match status" value="3"/>
</dbReference>
<dbReference type="SUPFAM" id="SSF69304">
    <property type="entry name" value="Tricorn protease N-terminal domain"/>
    <property type="match status" value="1"/>
</dbReference>
<evidence type="ECO:0000313" key="3">
    <source>
        <dbReference type="EMBL" id="NLR90835.1"/>
    </source>
</evidence>
<dbReference type="InterPro" id="IPR026444">
    <property type="entry name" value="Secre_tail"/>
</dbReference>
<reference evidence="3 4" key="1">
    <citation type="submission" date="2020-04" db="EMBL/GenBank/DDBJ databases">
        <title>Flammeovirga sp. SR4, a novel species isolated from seawater.</title>
        <authorList>
            <person name="Wang X."/>
        </authorList>
    </citation>
    <scope>NUCLEOTIDE SEQUENCE [LARGE SCALE GENOMIC DNA]</scope>
    <source>
        <strain evidence="3 4">SR4</strain>
    </source>
</reference>
<dbReference type="Proteomes" id="UP000585050">
    <property type="component" value="Unassembled WGS sequence"/>
</dbReference>
<dbReference type="InterPro" id="IPR035986">
    <property type="entry name" value="PKD_dom_sf"/>
</dbReference>
<dbReference type="Pfam" id="PF18962">
    <property type="entry name" value="Por_Secre_tail"/>
    <property type="match status" value="1"/>
</dbReference>